<evidence type="ECO:0000313" key="10">
    <source>
        <dbReference type="EMBL" id="OGG51197.1"/>
    </source>
</evidence>
<protein>
    <recommendedName>
        <fullName evidence="9">NADH:quinone oxidoreductase/Mrp antiporter transmembrane domain-containing protein</fullName>
    </recommendedName>
</protein>
<dbReference type="GO" id="GO:0016491">
    <property type="term" value="F:oxidoreductase activity"/>
    <property type="evidence" value="ECO:0007669"/>
    <property type="project" value="UniProtKB-KW"/>
</dbReference>
<dbReference type="AlphaFoldDB" id="A0A1F6CQ00"/>
<feature type="transmembrane region" description="Helical" evidence="8">
    <location>
        <begin position="101"/>
        <end position="119"/>
    </location>
</feature>
<dbReference type="GO" id="GO:0008137">
    <property type="term" value="F:NADH dehydrogenase (ubiquinone) activity"/>
    <property type="evidence" value="ECO:0007669"/>
    <property type="project" value="InterPro"/>
</dbReference>
<dbReference type="EMBL" id="MFKF01000191">
    <property type="protein sequence ID" value="OGG51197.1"/>
    <property type="molecule type" value="Genomic_DNA"/>
</dbReference>
<keyword evidence="4 8" id="KW-1133">Transmembrane helix</keyword>
<feature type="transmembrane region" description="Helical" evidence="8">
    <location>
        <begin position="331"/>
        <end position="350"/>
    </location>
</feature>
<reference evidence="10 11" key="1">
    <citation type="journal article" date="2016" name="Nat. Commun.">
        <title>Thousands of microbial genomes shed light on interconnected biogeochemical processes in an aquifer system.</title>
        <authorList>
            <person name="Anantharaman K."/>
            <person name="Brown C.T."/>
            <person name="Hug L.A."/>
            <person name="Sharon I."/>
            <person name="Castelle C.J."/>
            <person name="Probst A.J."/>
            <person name="Thomas B.C."/>
            <person name="Singh A."/>
            <person name="Wilkins M.J."/>
            <person name="Karaoz U."/>
            <person name="Brodie E.L."/>
            <person name="Williams K.H."/>
            <person name="Hubbard S.S."/>
            <person name="Banfield J.F."/>
        </authorList>
    </citation>
    <scope>NUCLEOTIDE SEQUENCE [LARGE SCALE GENOMIC DNA]</scope>
    <source>
        <strain evidence="11">RIFCSPLOWO2_12_FULL_64_10</strain>
    </source>
</reference>
<feature type="transmembrane region" description="Helical" evidence="8">
    <location>
        <begin position="405"/>
        <end position="424"/>
    </location>
</feature>
<proteinExistence type="predicted"/>
<keyword evidence="2" id="KW-1003">Cell membrane</keyword>
<feature type="transmembrane region" description="Helical" evidence="8">
    <location>
        <begin position="199"/>
        <end position="217"/>
    </location>
</feature>
<dbReference type="InterPro" id="IPR003918">
    <property type="entry name" value="NADH_UbQ_OxRdtase"/>
</dbReference>
<feature type="transmembrane region" description="Helical" evidence="8">
    <location>
        <begin position="29"/>
        <end position="49"/>
    </location>
</feature>
<keyword evidence="3 7" id="KW-0812">Transmembrane</keyword>
<accession>A0A1F6CQ00</accession>
<dbReference type="PANTHER" id="PTHR42682">
    <property type="entry name" value="HYDROGENASE-4 COMPONENT F"/>
    <property type="match status" value="1"/>
</dbReference>
<evidence type="ECO:0000313" key="11">
    <source>
        <dbReference type="Proteomes" id="UP000178606"/>
    </source>
</evidence>
<dbReference type="GO" id="GO:0042773">
    <property type="term" value="P:ATP synthesis coupled electron transport"/>
    <property type="evidence" value="ECO:0007669"/>
    <property type="project" value="InterPro"/>
</dbReference>
<feature type="transmembrane region" description="Helical" evidence="8">
    <location>
        <begin position="6"/>
        <end position="22"/>
    </location>
</feature>
<evidence type="ECO:0000256" key="6">
    <source>
        <dbReference type="ARBA" id="ARBA00023136"/>
    </source>
</evidence>
<feature type="transmembrane region" description="Helical" evidence="8">
    <location>
        <begin position="362"/>
        <end position="385"/>
    </location>
</feature>
<dbReference type="GO" id="GO:0005886">
    <property type="term" value="C:plasma membrane"/>
    <property type="evidence" value="ECO:0007669"/>
    <property type="project" value="UniProtKB-SubCell"/>
</dbReference>
<evidence type="ECO:0000256" key="2">
    <source>
        <dbReference type="ARBA" id="ARBA00022475"/>
    </source>
</evidence>
<feature type="transmembrane region" description="Helical" evidence="8">
    <location>
        <begin position="157"/>
        <end position="179"/>
    </location>
</feature>
<organism evidence="10 11">
    <name type="scientific">Handelsmanbacteria sp. (strain RIFCSPLOWO2_12_FULL_64_10)</name>
    <dbReference type="NCBI Taxonomy" id="1817868"/>
    <lineage>
        <taxon>Bacteria</taxon>
        <taxon>Candidatus Handelsmaniibacteriota</taxon>
    </lineage>
</organism>
<dbReference type="InterPro" id="IPR001750">
    <property type="entry name" value="ND/Mrp_TM"/>
</dbReference>
<gene>
    <name evidence="10" type="ORF">A3F84_04925</name>
</gene>
<feature type="transmembrane region" description="Helical" evidence="8">
    <location>
        <begin position="445"/>
        <end position="466"/>
    </location>
</feature>
<dbReference type="Pfam" id="PF00361">
    <property type="entry name" value="Proton_antipo_M"/>
    <property type="match status" value="1"/>
</dbReference>
<feature type="transmembrane region" description="Helical" evidence="8">
    <location>
        <begin position="238"/>
        <end position="259"/>
    </location>
</feature>
<keyword evidence="5" id="KW-0560">Oxidoreductase</keyword>
<comment type="caution">
    <text evidence="10">The sequence shown here is derived from an EMBL/GenBank/DDBJ whole genome shotgun (WGS) entry which is preliminary data.</text>
</comment>
<dbReference type="Proteomes" id="UP000178606">
    <property type="component" value="Unassembled WGS sequence"/>
</dbReference>
<feature type="transmembrane region" description="Helical" evidence="8">
    <location>
        <begin position="125"/>
        <end position="145"/>
    </location>
</feature>
<evidence type="ECO:0000256" key="3">
    <source>
        <dbReference type="ARBA" id="ARBA00022692"/>
    </source>
</evidence>
<feature type="transmembrane region" description="Helical" evidence="8">
    <location>
        <begin position="69"/>
        <end position="89"/>
    </location>
</feature>
<evidence type="ECO:0000259" key="9">
    <source>
        <dbReference type="Pfam" id="PF00361"/>
    </source>
</evidence>
<dbReference type="PANTHER" id="PTHR42682:SF5">
    <property type="entry name" value="HYDROGENASE-4 COMPONENT F"/>
    <property type="match status" value="1"/>
</dbReference>
<evidence type="ECO:0000256" key="8">
    <source>
        <dbReference type="SAM" id="Phobius"/>
    </source>
</evidence>
<evidence type="ECO:0000256" key="5">
    <source>
        <dbReference type="ARBA" id="ARBA00023002"/>
    </source>
</evidence>
<evidence type="ECO:0000256" key="4">
    <source>
        <dbReference type="ARBA" id="ARBA00022989"/>
    </source>
</evidence>
<dbReference type="InterPro" id="IPR052175">
    <property type="entry name" value="ComplexI-like_HydComp"/>
</dbReference>
<feature type="transmembrane region" description="Helical" evidence="8">
    <location>
        <begin position="271"/>
        <end position="292"/>
    </location>
</feature>
<evidence type="ECO:0000256" key="1">
    <source>
        <dbReference type="ARBA" id="ARBA00004651"/>
    </source>
</evidence>
<evidence type="ECO:0000256" key="7">
    <source>
        <dbReference type="RuleBase" id="RU000320"/>
    </source>
</evidence>
<name>A0A1F6CQ00_HANXR</name>
<comment type="subcellular location">
    <subcellularLocation>
        <location evidence="1">Cell membrane</location>
        <topology evidence="1">Multi-pass membrane protein</topology>
    </subcellularLocation>
    <subcellularLocation>
        <location evidence="7">Membrane</location>
        <topology evidence="7">Multi-pass membrane protein</topology>
    </subcellularLocation>
</comment>
<feature type="transmembrane region" description="Helical" evidence="8">
    <location>
        <begin position="304"/>
        <end position="325"/>
    </location>
</feature>
<dbReference type="PRINTS" id="PR01437">
    <property type="entry name" value="NUOXDRDTASE4"/>
</dbReference>
<feature type="domain" description="NADH:quinone oxidoreductase/Mrp antiporter transmembrane" evidence="9">
    <location>
        <begin position="122"/>
        <end position="417"/>
    </location>
</feature>
<keyword evidence="6 8" id="KW-0472">Membrane</keyword>
<sequence length="482" mass="50413">MTLIALPLIPLVAAGLIALAGRRAWMETVHALAAVGTLGAGLAVAAQALRSGPVVALDGFLRADALSALMIAVIALLGGVAALYAPGYARLAFDAAHAGRARTLFGLFHLFIFTMLLAVCTDNLGVMWVAIEGTTLATVFLVNLHGTRTSLEAAYKYLILSSVGIALAFIGTVLMYYAGAAQAGEIAVNWTSLRAAASSLNPQVVRLAFVFILVGYGTKMGLAPMHTWLPDAHSEAPAPISALMSGVLLNVGLYAVMRFRAVADVAAGPDFAGRLLMGLGLLSLTVASVFLLRQRNYKRMLAYSSVEHMGVICLGLGFGGPWGVLGALLHAINHALSKSLLFILSGNILLKYRTTEIHRVRGLLHVSPLTGGAFLAGTLALIGLPPFGLFISEFIILRAGLEGDAVWVAAGGIVLLVIAFAGVLRSVNQMLYGRPDEDLPRGDALTWSLAPLTVNFALLLVTGLTLPPALLGALNQVLQVIG</sequence>